<organism evidence="2 3">
    <name type="scientific">Dreissena polymorpha</name>
    <name type="common">Zebra mussel</name>
    <name type="synonym">Mytilus polymorpha</name>
    <dbReference type="NCBI Taxonomy" id="45954"/>
    <lineage>
        <taxon>Eukaryota</taxon>
        <taxon>Metazoa</taxon>
        <taxon>Spiralia</taxon>
        <taxon>Lophotrochozoa</taxon>
        <taxon>Mollusca</taxon>
        <taxon>Bivalvia</taxon>
        <taxon>Autobranchia</taxon>
        <taxon>Heteroconchia</taxon>
        <taxon>Euheterodonta</taxon>
        <taxon>Imparidentia</taxon>
        <taxon>Neoheterodontei</taxon>
        <taxon>Myida</taxon>
        <taxon>Dreissenoidea</taxon>
        <taxon>Dreissenidae</taxon>
        <taxon>Dreissena</taxon>
    </lineage>
</organism>
<name>A0A9D4JJM3_DREPO</name>
<protein>
    <submittedName>
        <fullName evidence="2">Uncharacterized protein</fullName>
    </submittedName>
</protein>
<evidence type="ECO:0000256" key="1">
    <source>
        <dbReference type="SAM" id="SignalP"/>
    </source>
</evidence>
<evidence type="ECO:0000313" key="2">
    <source>
        <dbReference type="EMBL" id="KAH3812704.1"/>
    </source>
</evidence>
<evidence type="ECO:0000313" key="3">
    <source>
        <dbReference type="Proteomes" id="UP000828390"/>
    </source>
</evidence>
<keyword evidence="1" id="KW-0732">Signal</keyword>
<comment type="caution">
    <text evidence="2">The sequence shown here is derived from an EMBL/GenBank/DDBJ whole genome shotgun (WGS) entry which is preliminary data.</text>
</comment>
<feature type="signal peptide" evidence="1">
    <location>
        <begin position="1"/>
        <end position="17"/>
    </location>
</feature>
<dbReference type="Proteomes" id="UP000828390">
    <property type="component" value="Unassembled WGS sequence"/>
</dbReference>
<keyword evidence="3" id="KW-1185">Reference proteome</keyword>
<gene>
    <name evidence="2" type="ORF">DPMN_141142</name>
</gene>
<reference evidence="2" key="1">
    <citation type="journal article" date="2019" name="bioRxiv">
        <title>The Genome of the Zebra Mussel, Dreissena polymorpha: A Resource for Invasive Species Research.</title>
        <authorList>
            <person name="McCartney M.A."/>
            <person name="Auch B."/>
            <person name="Kono T."/>
            <person name="Mallez S."/>
            <person name="Zhang Y."/>
            <person name="Obille A."/>
            <person name="Becker A."/>
            <person name="Abrahante J.E."/>
            <person name="Garbe J."/>
            <person name="Badalamenti J.P."/>
            <person name="Herman A."/>
            <person name="Mangelson H."/>
            <person name="Liachko I."/>
            <person name="Sullivan S."/>
            <person name="Sone E.D."/>
            <person name="Koren S."/>
            <person name="Silverstein K.A.T."/>
            <person name="Beckman K.B."/>
            <person name="Gohl D.M."/>
        </authorList>
    </citation>
    <scope>NUCLEOTIDE SEQUENCE</scope>
    <source>
        <strain evidence="2">Duluth1</strain>
        <tissue evidence="2">Whole animal</tissue>
    </source>
</reference>
<accession>A0A9D4JJM3</accession>
<dbReference type="EMBL" id="JAIWYP010000006">
    <property type="protein sequence ID" value="KAH3812704.1"/>
    <property type="molecule type" value="Genomic_DNA"/>
</dbReference>
<reference evidence="2" key="2">
    <citation type="submission" date="2020-11" db="EMBL/GenBank/DDBJ databases">
        <authorList>
            <person name="McCartney M.A."/>
            <person name="Auch B."/>
            <person name="Kono T."/>
            <person name="Mallez S."/>
            <person name="Becker A."/>
            <person name="Gohl D.M."/>
            <person name="Silverstein K.A.T."/>
            <person name="Koren S."/>
            <person name="Bechman K.B."/>
            <person name="Herman A."/>
            <person name="Abrahante J.E."/>
            <person name="Garbe J."/>
        </authorList>
    </citation>
    <scope>NUCLEOTIDE SEQUENCE</scope>
    <source>
        <strain evidence="2">Duluth1</strain>
        <tissue evidence="2">Whole animal</tissue>
    </source>
</reference>
<proteinExistence type="predicted"/>
<sequence>MTTTWLLLYLLTTTTNWTSLTTVTINEVGYNKETIRNFATATIDEELLRGAVVNPVGDEIYFDWTVGCELPSLKKAHAYYVICNDANAVVEAGIKRWKYELMGTALVIDPEYKQILGVVMKKFADSLKANKGCTT</sequence>
<dbReference type="AlphaFoldDB" id="A0A9D4JJM3"/>
<feature type="chain" id="PRO_5039065318" evidence="1">
    <location>
        <begin position="18"/>
        <end position="135"/>
    </location>
</feature>